<dbReference type="GO" id="GO:0005634">
    <property type="term" value="C:nucleus"/>
    <property type="evidence" value="ECO:0007669"/>
    <property type="project" value="TreeGrafter"/>
</dbReference>
<protein>
    <recommendedName>
        <fullName evidence="2">poly(ADP-ribose) glycohydrolase</fullName>
        <ecNumber evidence="2">3.2.1.143</ecNumber>
    </recommendedName>
</protein>
<comment type="caution">
    <text evidence="8">The sequence shown here is derived from an EMBL/GenBank/DDBJ whole genome shotgun (WGS) entry which is preliminary data.</text>
</comment>
<dbReference type="AlphaFoldDB" id="A0AAD1UIV8"/>
<accession>A0AAD1UIV8</accession>
<organism evidence="8 9">
    <name type="scientific">Euplotes crassus</name>
    <dbReference type="NCBI Taxonomy" id="5936"/>
    <lineage>
        <taxon>Eukaryota</taxon>
        <taxon>Sar</taxon>
        <taxon>Alveolata</taxon>
        <taxon>Ciliophora</taxon>
        <taxon>Intramacronucleata</taxon>
        <taxon>Spirotrichea</taxon>
        <taxon>Hypotrichia</taxon>
        <taxon>Euplotida</taxon>
        <taxon>Euplotidae</taxon>
        <taxon>Moneuplotes</taxon>
    </lineage>
</organism>
<evidence type="ECO:0000259" key="6">
    <source>
        <dbReference type="Pfam" id="PF05028"/>
    </source>
</evidence>
<dbReference type="InterPro" id="IPR046372">
    <property type="entry name" value="PARG_cat_C"/>
</dbReference>
<dbReference type="EC" id="3.2.1.143" evidence="2"/>
<dbReference type="PANTHER" id="PTHR12837">
    <property type="entry name" value="POLY ADP-RIBOSE GLYCOHYDROLASE"/>
    <property type="match status" value="1"/>
</dbReference>
<evidence type="ECO:0000259" key="7">
    <source>
        <dbReference type="Pfam" id="PF20811"/>
    </source>
</evidence>
<feature type="active site" evidence="4">
    <location>
        <position position="258"/>
    </location>
</feature>
<dbReference type="GO" id="GO:0005737">
    <property type="term" value="C:cytoplasm"/>
    <property type="evidence" value="ECO:0007669"/>
    <property type="project" value="TreeGrafter"/>
</dbReference>
<dbReference type="GO" id="GO:0004649">
    <property type="term" value="F:poly(ADP-ribose) glycohydrolase activity"/>
    <property type="evidence" value="ECO:0007669"/>
    <property type="project" value="UniProtKB-EC"/>
</dbReference>
<feature type="binding site" evidence="5">
    <location>
        <position position="298"/>
    </location>
    <ligand>
        <name>substrate</name>
    </ligand>
</feature>
<dbReference type="InterPro" id="IPR048362">
    <property type="entry name" value="PARG_helical"/>
</dbReference>
<evidence type="ECO:0000256" key="3">
    <source>
        <dbReference type="ARBA" id="ARBA00022801"/>
    </source>
</evidence>
<gene>
    <name evidence="8" type="ORF">ECRASSUSDP1_LOCUS7512</name>
</gene>
<dbReference type="GO" id="GO:1990966">
    <property type="term" value="P:ATP generation from poly-ADP-D-ribose"/>
    <property type="evidence" value="ECO:0007669"/>
    <property type="project" value="TreeGrafter"/>
</dbReference>
<dbReference type="EMBL" id="CAMPGE010007321">
    <property type="protein sequence ID" value="CAI2366240.1"/>
    <property type="molecule type" value="Genomic_DNA"/>
</dbReference>
<dbReference type="GO" id="GO:0006282">
    <property type="term" value="P:regulation of DNA repair"/>
    <property type="evidence" value="ECO:0007669"/>
    <property type="project" value="InterPro"/>
</dbReference>
<dbReference type="PANTHER" id="PTHR12837:SF0">
    <property type="entry name" value="POLY(ADP-RIBOSE) GLYCOHYDROLASE"/>
    <property type="match status" value="1"/>
</dbReference>
<dbReference type="Pfam" id="PF05028">
    <property type="entry name" value="PARG_cat_C"/>
    <property type="match status" value="1"/>
</dbReference>
<feature type="active site" evidence="4">
    <location>
        <position position="259"/>
    </location>
</feature>
<feature type="domain" description="PARG catalytic Macro" evidence="6">
    <location>
        <begin position="211"/>
        <end position="414"/>
    </location>
</feature>
<sequence>MEDIQMEEDARVFEFAEFCTIRDEHWVQFKEILQRIQEGTLEEIIDHFHELFYLAQKLIWYRNHKQRKLKGFLELKDFIINETGQEESFVEVMHFIAARALDVKDMFPEDKVRILSKNQQACENYTSVQISCAIAHGFFCLIPGQDKFLDLPFPMNFNMWHEDKSKLGLEKLKFYYNYFNSQCSMPEDERYISFERKFISELDYDNLENDVWSNSDTTLTSVFFDEKGRIEEDEGSLMVDFANKFIGGGCMNLGCVQEEILFLIYPELLMALILCPKMEKNEAIMIKGPKRYSNYTGYGFSTEYTGPFDDKQPLDSDSRIERVFTAIDAIYFGSTQHEYSQFGKKSILRELNKALIGFTKFSGEEDDDKMVLSTGNWGCGVFNGNCELKFLIQWMAASFHGRNMKYFTFGDEKCEFLGQIVKECKGKSIKEIYELLLGHSAYLKAHSKTKSWKPEKDLISKFITNIYYRRAF</sequence>
<dbReference type="Pfam" id="PF20811">
    <property type="entry name" value="PARG_cat_N"/>
    <property type="match status" value="1"/>
</dbReference>
<evidence type="ECO:0000256" key="5">
    <source>
        <dbReference type="PIRSR" id="PIRSR607724-2"/>
    </source>
</evidence>
<feature type="binding site" evidence="5">
    <location>
        <position position="257"/>
    </location>
    <ligand>
        <name>substrate</name>
    </ligand>
</feature>
<evidence type="ECO:0000313" key="8">
    <source>
        <dbReference type="EMBL" id="CAI2366240.1"/>
    </source>
</evidence>
<proteinExistence type="inferred from homology"/>
<dbReference type="Proteomes" id="UP001295684">
    <property type="component" value="Unassembled WGS sequence"/>
</dbReference>
<reference evidence="8" key="1">
    <citation type="submission" date="2023-07" db="EMBL/GenBank/DDBJ databases">
        <authorList>
            <consortium name="AG Swart"/>
            <person name="Singh M."/>
            <person name="Singh A."/>
            <person name="Seah K."/>
            <person name="Emmerich C."/>
        </authorList>
    </citation>
    <scope>NUCLEOTIDE SEQUENCE</scope>
    <source>
        <strain evidence="8">DP1</strain>
    </source>
</reference>
<evidence type="ECO:0000256" key="1">
    <source>
        <dbReference type="ARBA" id="ARBA00009545"/>
    </source>
</evidence>
<dbReference type="GO" id="GO:0009225">
    <property type="term" value="P:nucleotide-sugar metabolic process"/>
    <property type="evidence" value="ECO:0007669"/>
    <property type="project" value="TreeGrafter"/>
</dbReference>
<evidence type="ECO:0000256" key="2">
    <source>
        <dbReference type="ARBA" id="ARBA00012255"/>
    </source>
</evidence>
<name>A0AAD1UIV8_EUPCR</name>
<feature type="binding site" evidence="5">
    <location>
        <position position="243"/>
    </location>
    <ligand>
        <name>substrate</name>
    </ligand>
</feature>
<feature type="domain" description="PARG helical" evidence="7">
    <location>
        <begin position="82"/>
        <end position="196"/>
    </location>
</feature>
<keyword evidence="3" id="KW-0378">Hydrolase</keyword>
<feature type="active site" evidence="4">
    <location>
        <position position="240"/>
    </location>
</feature>
<keyword evidence="9" id="KW-1185">Reference proteome</keyword>
<evidence type="ECO:0000256" key="4">
    <source>
        <dbReference type="PIRSR" id="PIRSR607724-1"/>
    </source>
</evidence>
<dbReference type="GO" id="GO:0005975">
    <property type="term" value="P:carbohydrate metabolic process"/>
    <property type="evidence" value="ECO:0007669"/>
    <property type="project" value="InterPro"/>
</dbReference>
<dbReference type="InterPro" id="IPR007724">
    <property type="entry name" value="Poly_GlycHdrlase"/>
</dbReference>
<evidence type="ECO:0000313" key="9">
    <source>
        <dbReference type="Proteomes" id="UP001295684"/>
    </source>
</evidence>
<comment type="similarity">
    <text evidence="1">Belongs to the poly(ADP-ribose) glycohydrolase family.</text>
</comment>